<organism evidence="2 3">
    <name type="scientific">Coccomyxa viridis</name>
    <dbReference type="NCBI Taxonomy" id="1274662"/>
    <lineage>
        <taxon>Eukaryota</taxon>
        <taxon>Viridiplantae</taxon>
        <taxon>Chlorophyta</taxon>
        <taxon>core chlorophytes</taxon>
        <taxon>Trebouxiophyceae</taxon>
        <taxon>Trebouxiophyceae incertae sedis</taxon>
        <taxon>Coccomyxaceae</taxon>
        <taxon>Coccomyxa</taxon>
    </lineage>
</organism>
<dbReference type="EMBL" id="CAXHTA020000002">
    <property type="protein sequence ID" value="CAL5219785.1"/>
    <property type="molecule type" value="Genomic_DNA"/>
</dbReference>
<keyword evidence="3" id="KW-1185">Reference proteome</keyword>
<evidence type="ECO:0000313" key="3">
    <source>
        <dbReference type="Proteomes" id="UP001497392"/>
    </source>
</evidence>
<name>A0ABP1FIK8_9CHLO</name>
<feature type="region of interest" description="Disordered" evidence="1">
    <location>
        <begin position="58"/>
        <end position="88"/>
    </location>
</feature>
<dbReference type="Proteomes" id="UP001497392">
    <property type="component" value="Unassembled WGS sequence"/>
</dbReference>
<sequence>MSSSIAKQVAKTAAQSPESADRGCERCNTACQCANNCECGPSCECPHCDGQQTRVAKPNKKEDAELLSKPTNFASTAAPGASKSDAKH</sequence>
<reference evidence="2 3" key="1">
    <citation type="submission" date="2024-06" db="EMBL/GenBank/DDBJ databases">
        <authorList>
            <person name="Kraege A."/>
            <person name="Thomma B."/>
        </authorList>
    </citation>
    <scope>NUCLEOTIDE SEQUENCE [LARGE SCALE GENOMIC DNA]</scope>
</reference>
<gene>
    <name evidence="2" type="primary">g1690</name>
    <name evidence="2" type="ORF">VP750_LOCUS1444</name>
</gene>
<accession>A0ABP1FIK8</accession>
<evidence type="ECO:0000313" key="2">
    <source>
        <dbReference type="EMBL" id="CAL5219785.1"/>
    </source>
</evidence>
<feature type="region of interest" description="Disordered" evidence="1">
    <location>
        <begin position="1"/>
        <end position="23"/>
    </location>
</feature>
<comment type="caution">
    <text evidence="2">The sequence shown here is derived from an EMBL/GenBank/DDBJ whole genome shotgun (WGS) entry which is preliminary data.</text>
</comment>
<evidence type="ECO:0000256" key="1">
    <source>
        <dbReference type="SAM" id="MobiDB-lite"/>
    </source>
</evidence>
<protein>
    <submittedName>
        <fullName evidence="2">G1690 protein</fullName>
    </submittedName>
</protein>
<proteinExistence type="predicted"/>